<protein>
    <recommendedName>
        <fullName evidence="6">tRNA pseudouridine synthase C</fullName>
        <ecNumber evidence="5">5.4.99.26</ecNumber>
    </recommendedName>
    <alternativeName>
        <fullName evidence="8">tRNA pseudouridine(65) synthase</fullName>
    </alternativeName>
    <alternativeName>
        <fullName evidence="9">tRNA pseudouridylate synthase C</fullName>
    </alternativeName>
    <alternativeName>
        <fullName evidence="7">tRNA-uridine isomerase C</fullName>
    </alternativeName>
</protein>
<dbReference type="Gene3D" id="3.30.2350.10">
    <property type="entry name" value="Pseudouridine synthase"/>
    <property type="match status" value="1"/>
</dbReference>
<keyword evidence="2" id="KW-0413">Isomerase</keyword>
<sequence length="269" mass="29957">MNSATLTGQYANARADKPLDIVFQDEQLIAINKPSGLLVHRSPIDKHETRFAIQLLRDQIGQRVYPAHRLDKPTSGVLLFALSPDTARALNEQWEAGLVQKQYLAIVRGHAPASARIDHALRYKRDDYGDADKSHAPLQSAITEVHTLAQVELPEAVDRYPSSRYSLVSCQPLTGRKHQLRRHLKHIGHPIIGDAKHGKSIHNHFFARRFGADRLLLAAVQLTLSHPVRRSPLTINAPLTGRFASVIEALGWQAALPRQWLAEQSHAAG</sequence>
<evidence type="ECO:0000313" key="11">
    <source>
        <dbReference type="EMBL" id="MDO3384125.1"/>
    </source>
</evidence>
<dbReference type="Pfam" id="PF00849">
    <property type="entry name" value="PseudoU_synth_2"/>
    <property type="match status" value="1"/>
</dbReference>
<dbReference type="InterPro" id="IPR006145">
    <property type="entry name" value="PsdUridine_synth_RsuA/RluA"/>
</dbReference>
<evidence type="ECO:0000256" key="9">
    <source>
        <dbReference type="ARBA" id="ARBA00043049"/>
    </source>
</evidence>
<comment type="caution">
    <text evidence="11">The sequence shown here is derived from an EMBL/GenBank/DDBJ whole genome shotgun (WGS) entry which is preliminary data.</text>
</comment>
<dbReference type="SUPFAM" id="SSF55120">
    <property type="entry name" value="Pseudouridine synthase"/>
    <property type="match status" value="1"/>
</dbReference>
<evidence type="ECO:0000256" key="1">
    <source>
        <dbReference type="ARBA" id="ARBA00022694"/>
    </source>
</evidence>
<evidence type="ECO:0000256" key="2">
    <source>
        <dbReference type="ARBA" id="ARBA00023235"/>
    </source>
</evidence>
<dbReference type="PANTHER" id="PTHR21600">
    <property type="entry name" value="MITOCHONDRIAL RNA PSEUDOURIDINE SYNTHASE"/>
    <property type="match status" value="1"/>
</dbReference>
<evidence type="ECO:0000259" key="10">
    <source>
        <dbReference type="Pfam" id="PF00849"/>
    </source>
</evidence>
<organism evidence="11 12">
    <name type="scientific">Gilvimarinus algae</name>
    <dbReference type="NCBI Taxonomy" id="3058037"/>
    <lineage>
        <taxon>Bacteria</taxon>
        <taxon>Pseudomonadati</taxon>
        <taxon>Pseudomonadota</taxon>
        <taxon>Gammaproteobacteria</taxon>
        <taxon>Cellvibrionales</taxon>
        <taxon>Cellvibrionaceae</taxon>
        <taxon>Gilvimarinus</taxon>
    </lineage>
</organism>
<evidence type="ECO:0000256" key="5">
    <source>
        <dbReference type="ARBA" id="ARBA00038943"/>
    </source>
</evidence>
<evidence type="ECO:0000256" key="8">
    <source>
        <dbReference type="ARBA" id="ARBA00041975"/>
    </source>
</evidence>
<keyword evidence="12" id="KW-1185">Reference proteome</keyword>
<dbReference type="InterPro" id="IPR020103">
    <property type="entry name" value="PsdUridine_synth_cat_dom_sf"/>
</dbReference>
<keyword evidence="1" id="KW-0819">tRNA processing</keyword>
<gene>
    <name evidence="11" type="ORF">QWI16_18230</name>
</gene>
<evidence type="ECO:0000256" key="7">
    <source>
        <dbReference type="ARBA" id="ARBA00041803"/>
    </source>
</evidence>
<comment type="function">
    <text evidence="4">Responsible for synthesis of pseudouridine from uracil-65 in transfer RNAs.</text>
</comment>
<proteinExistence type="predicted"/>
<name>A0ABT8TJ54_9GAMM</name>
<dbReference type="EC" id="5.4.99.26" evidence="5"/>
<dbReference type="Proteomes" id="UP001168380">
    <property type="component" value="Unassembled WGS sequence"/>
</dbReference>
<dbReference type="PANTHER" id="PTHR21600:SF56">
    <property type="entry name" value="TRNA PSEUDOURIDINE SYNTHASE C"/>
    <property type="match status" value="1"/>
</dbReference>
<dbReference type="InterPro" id="IPR050188">
    <property type="entry name" value="RluA_PseudoU_synthase"/>
</dbReference>
<reference evidence="11" key="1">
    <citation type="submission" date="2023-07" db="EMBL/GenBank/DDBJ databases">
        <title>Gilvimarinus algae sp. nov., isolated from the surface of Kelp.</title>
        <authorList>
            <person name="Sun Y.Y."/>
            <person name="Gong Y."/>
            <person name="Du Z.J."/>
        </authorList>
    </citation>
    <scope>NUCLEOTIDE SEQUENCE</scope>
    <source>
        <strain evidence="11">SDUM040014</strain>
    </source>
</reference>
<evidence type="ECO:0000256" key="3">
    <source>
        <dbReference type="ARBA" id="ARBA00036607"/>
    </source>
</evidence>
<dbReference type="RefSeq" id="WP_302715416.1">
    <property type="nucleotide sequence ID" value="NZ_JAULRT010000062.1"/>
</dbReference>
<evidence type="ECO:0000256" key="4">
    <source>
        <dbReference type="ARBA" id="ARBA00037670"/>
    </source>
</evidence>
<comment type="catalytic activity">
    <reaction evidence="3">
        <text>uridine(65) in tRNA = pseudouridine(65) in tRNA</text>
        <dbReference type="Rhea" id="RHEA:42536"/>
        <dbReference type="Rhea" id="RHEA-COMP:10103"/>
        <dbReference type="Rhea" id="RHEA-COMP:10104"/>
        <dbReference type="ChEBI" id="CHEBI:65314"/>
        <dbReference type="ChEBI" id="CHEBI:65315"/>
        <dbReference type="EC" id="5.4.99.26"/>
    </reaction>
</comment>
<dbReference type="EMBL" id="JAULRT010000062">
    <property type="protein sequence ID" value="MDO3384125.1"/>
    <property type="molecule type" value="Genomic_DNA"/>
</dbReference>
<feature type="domain" description="Pseudouridine synthase RsuA/RluA-like" evidence="10">
    <location>
        <begin position="28"/>
        <end position="186"/>
    </location>
</feature>
<accession>A0ABT8TJ54</accession>
<dbReference type="PROSITE" id="PS01129">
    <property type="entry name" value="PSI_RLU"/>
    <property type="match status" value="1"/>
</dbReference>
<evidence type="ECO:0000313" key="12">
    <source>
        <dbReference type="Proteomes" id="UP001168380"/>
    </source>
</evidence>
<evidence type="ECO:0000256" key="6">
    <source>
        <dbReference type="ARBA" id="ARBA00040675"/>
    </source>
</evidence>
<dbReference type="InterPro" id="IPR006224">
    <property type="entry name" value="PsdUridine_synth_RluA-like_CS"/>
</dbReference>